<dbReference type="Proteomes" id="UP000663844">
    <property type="component" value="Unassembled WGS sequence"/>
</dbReference>
<dbReference type="EMBL" id="CAJNOE010000802">
    <property type="protein sequence ID" value="CAF1336522.1"/>
    <property type="molecule type" value="Genomic_DNA"/>
</dbReference>
<evidence type="ECO:0000313" key="4">
    <source>
        <dbReference type="Proteomes" id="UP000663845"/>
    </source>
</evidence>
<gene>
    <name evidence="1" type="ORF">IZO911_LOCUS35987</name>
    <name evidence="2" type="ORF">JYZ213_LOCUS36263</name>
    <name evidence="3" type="ORF">OXD698_LOCUS36254</name>
</gene>
<dbReference type="EMBL" id="CAJOAZ010005901">
    <property type="protein sequence ID" value="CAF4116841.1"/>
    <property type="molecule type" value="Genomic_DNA"/>
</dbReference>
<protein>
    <submittedName>
        <fullName evidence="2">Uncharacterized protein</fullName>
    </submittedName>
</protein>
<evidence type="ECO:0000313" key="2">
    <source>
        <dbReference type="EMBL" id="CAF1373623.1"/>
    </source>
</evidence>
<accession>A0A815IUW0</accession>
<evidence type="ECO:0000313" key="3">
    <source>
        <dbReference type="EMBL" id="CAF4116841.1"/>
    </source>
</evidence>
<proteinExistence type="predicted"/>
<reference evidence="2" key="1">
    <citation type="submission" date="2021-02" db="EMBL/GenBank/DDBJ databases">
        <authorList>
            <person name="Nowell W R."/>
        </authorList>
    </citation>
    <scope>NUCLEOTIDE SEQUENCE</scope>
</reference>
<evidence type="ECO:0000313" key="1">
    <source>
        <dbReference type="EMBL" id="CAF1336522.1"/>
    </source>
</evidence>
<comment type="caution">
    <text evidence="2">The sequence shown here is derived from an EMBL/GenBank/DDBJ whole genome shotgun (WGS) entry which is preliminary data.</text>
</comment>
<dbReference type="GO" id="GO:0007166">
    <property type="term" value="P:cell surface receptor signaling pathway"/>
    <property type="evidence" value="ECO:0007669"/>
    <property type="project" value="InterPro"/>
</dbReference>
<dbReference type="InterPro" id="IPR036537">
    <property type="entry name" value="Adaptor_Cbl_N_dom_sf"/>
</dbReference>
<dbReference type="Proteomes" id="UP000663845">
    <property type="component" value="Unassembled WGS sequence"/>
</dbReference>
<dbReference type="Proteomes" id="UP000663860">
    <property type="component" value="Unassembled WGS sequence"/>
</dbReference>
<dbReference type="AlphaFoldDB" id="A0A815IUW0"/>
<dbReference type="EMBL" id="CAJNOG010000866">
    <property type="protein sequence ID" value="CAF1373623.1"/>
    <property type="molecule type" value="Genomic_DNA"/>
</dbReference>
<name>A0A815IUW0_9BILA</name>
<sequence length="124" mass="14503">MGDPISIGMVMSVGSTAIKGIGELVTEFSEESRIQRLVRANHYKRKFDKLKTQLKEYKERFMFIMSTHNFANTASSNRYGCKRSKRDNAHRNHQLKPSNSFIMNPNHYQYSPYVYQHMYRGSVS</sequence>
<organism evidence="2 4">
    <name type="scientific">Adineta steineri</name>
    <dbReference type="NCBI Taxonomy" id="433720"/>
    <lineage>
        <taxon>Eukaryota</taxon>
        <taxon>Metazoa</taxon>
        <taxon>Spiralia</taxon>
        <taxon>Gnathifera</taxon>
        <taxon>Rotifera</taxon>
        <taxon>Eurotatoria</taxon>
        <taxon>Bdelloidea</taxon>
        <taxon>Adinetida</taxon>
        <taxon>Adinetidae</taxon>
        <taxon>Adineta</taxon>
    </lineage>
</organism>
<dbReference type="Gene3D" id="1.20.930.20">
    <property type="entry name" value="Adaptor protein Cbl, N-terminal domain"/>
    <property type="match status" value="1"/>
</dbReference>